<keyword evidence="6" id="KW-1185">Reference proteome</keyword>
<dbReference type="Proteomes" id="UP000295382">
    <property type="component" value="Unassembled WGS sequence"/>
</dbReference>
<dbReference type="PANTHER" id="PTHR44688">
    <property type="entry name" value="DNA-BINDING TRANSCRIPTIONAL ACTIVATOR DEVR_DOSR"/>
    <property type="match status" value="1"/>
</dbReference>
<dbReference type="RefSeq" id="WP_132257160.1">
    <property type="nucleotide sequence ID" value="NZ_SLZQ01000001.1"/>
</dbReference>
<dbReference type="GO" id="GO:0006355">
    <property type="term" value="P:regulation of DNA-templated transcription"/>
    <property type="evidence" value="ECO:0007669"/>
    <property type="project" value="InterPro"/>
</dbReference>
<dbReference type="Pfam" id="PF00196">
    <property type="entry name" value="GerE"/>
    <property type="match status" value="1"/>
</dbReference>
<dbReference type="EMBL" id="SLZQ01000001">
    <property type="protein sequence ID" value="TCS39669.1"/>
    <property type="molecule type" value="Genomic_DNA"/>
</dbReference>
<evidence type="ECO:0000256" key="3">
    <source>
        <dbReference type="ARBA" id="ARBA00023163"/>
    </source>
</evidence>
<dbReference type="Gene3D" id="1.10.10.10">
    <property type="entry name" value="Winged helix-like DNA-binding domain superfamily/Winged helix DNA-binding domain"/>
    <property type="match status" value="1"/>
</dbReference>
<dbReference type="GO" id="GO:0003677">
    <property type="term" value="F:DNA binding"/>
    <property type="evidence" value="ECO:0007669"/>
    <property type="project" value="UniProtKB-KW"/>
</dbReference>
<proteinExistence type="predicted"/>
<evidence type="ECO:0000256" key="2">
    <source>
        <dbReference type="ARBA" id="ARBA00023125"/>
    </source>
</evidence>
<dbReference type="OrthoDB" id="9774661at2"/>
<accession>A0A4R3I6H9</accession>
<gene>
    <name evidence="5" type="ORF">EDC30_101628</name>
</gene>
<dbReference type="InterPro" id="IPR036693">
    <property type="entry name" value="TF_LuxR_autoind-bd_dom_sf"/>
</dbReference>
<dbReference type="Gene3D" id="3.30.450.80">
    <property type="entry name" value="Transcription factor LuxR-like, autoinducer-binding domain"/>
    <property type="match status" value="1"/>
</dbReference>
<sequence>MPTTRTASEKCMEDDCQQEVSSCNSPIFSGDLDKRILAVILESADVQNEVELTHLVNGTLRDVLPHEMLVCGIGGISPQGNFVRKFLQFNCPFECYEYYSEMLNAEGRVNSPLIQKWRERQEPVYFQSGRDDDQFPAEWVQLFNKYKMRNILGHGVVDLTGSQSSYFIFSRLAGSVGPEQAFLLKILTPHLHLALARAIANVQEYQAYVGKTGKPLSERQSEILYWMHEGKTNWEIAKILNLTELNVKYHIDQIFSKLDVRSRVNAVAKAHELGLVKPPKNQA</sequence>
<keyword evidence="2" id="KW-0238">DNA-binding</keyword>
<dbReference type="CDD" id="cd06170">
    <property type="entry name" value="LuxR_C_like"/>
    <property type="match status" value="1"/>
</dbReference>
<name>A0A4R3I6H9_PAULE</name>
<dbReference type="AlphaFoldDB" id="A0A4R3I6H9"/>
<organism evidence="5 6">
    <name type="scientific">Paucimonas lemoignei</name>
    <name type="common">Pseudomonas lemoignei</name>
    <dbReference type="NCBI Taxonomy" id="29443"/>
    <lineage>
        <taxon>Bacteria</taxon>
        <taxon>Pseudomonadati</taxon>
        <taxon>Pseudomonadota</taxon>
        <taxon>Betaproteobacteria</taxon>
        <taxon>Burkholderiales</taxon>
        <taxon>Burkholderiaceae</taxon>
        <taxon>Paucimonas</taxon>
    </lineage>
</organism>
<protein>
    <submittedName>
        <fullName evidence="5">LuxR family transcriptional regulator</fullName>
    </submittedName>
</protein>
<keyword evidence="3" id="KW-0804">Transcription</keyword>
<reference evidence="5 6" key="1">
    <citation type="submission" date="2019-03" db="EMBL/GenBank/DDBJ databases">
        <title>Genomic Encyclopedia of Type Strains, Phase IV (KMG-IV): sequencing the most valuable type-strain genomes for metagenomic binning, comparative biology and taxonomic classification.</title>
        <authorList>
            <person name="Goeker M."/>
        </authorList>
    </citation>
    <scope>NUCLEOTIDE SEQUENCE [LARGE SCALE GENOMIC DNA]</scope>
    <source>
        <strain evidence="5 6">DSM 7445</strain>
    </source>
</reference>
<dbReference type="InterPro" id="IPR000792">
    <property type="entry name" value="Tscrpt_reg_LuxR_C"/>
</dbReference>
<evidence type="ECO:0000313" key="6">
    <source>
        <dbReference type="Proteomes" id="UP000295382"/>
    </source>
</evidence>
<evidence type="ECO:0000256" key="1">
    <source>
        <dbReference type="ARBA" id="ARBA00023015"/>
    </source>
</evidence>
<dbReference type="PANTHER" id="PTHR44688:SF16">
    <property type="entry name" value="DNA-BINDING TRANSCRIPTIONAL ACTIVATOR DEVR_DOSR"/>
    <property type="match status" value="1"/>
</dbReference>
<dbReference type="SMART" id="SM00421">
    <property type="entry name" value="HTH_LUXR"/>
    <property type="match status" value="1"/>
</dbReference>
<evidence type="ECO:0000313" key="5">
    <source>
        <dbReference type="EMBL" id="TCS39669.1"/>
    </source>
</evidence>
<evidence type="ECO:0000259" key="4">
    <source>
        <dbReference type="PROSITE" id="PS50043"/>
    </source>
</evidence>
<dbReference type="PRINTS" id="PR00038">
    <property type="entry name" value="HTHLUXR"/>
</dbReference>
<feature type="domain" description="HTH luxR-type" evidence="4">
    <location>
        <begin position="209"/>
        <end position="274"/>
    </location>
</feature>
<dbReference type="SUPFAM" id="SSF46894">
    <property type="entry name" value="C-terminal effector domain of the bipartite response regulators"/>
    <property type="match status" value="1"/>
</dbReference>
<keyword evidence="1" id="KW-0805">Transcription regulation</keyword>
<comment type="caution">
    <text evidence="5">The sequence shown here is derived from an EMBL/GenBank/DDBJ whole genome shotgun (WGS) entry which is preliminary data.</text>
</comment>
<dbReference type="PROSITE" id="PS50043">
    <property type="entry name" value="HTH_LUXR_2"/>
    <property type="match status" value="1"/>
</dbReference>
<dbReference type="InterPro" id="IPR036388">
    <property type="entry name" value="WH-like_DNA-bd_sf"/>
</dbReference>
<dbReference type="InterPro" id="IPR016032">
    <property type="entry name" value="Sig_transdc_resp-reg_C-effctor"/>
</dbReference>